<dbReference type="Proteomes" id="UP000254968">
    <property type="component" value="Unassembled WGS sequence"/>
</dbReference>
<sequence length="861" mass="98386">MPKVQYRETPFIKKILELYDQGRVGIQSSIHYGLASVQGWLATLNLTYKEGVIEGLRLPTQGGIAALAKALSDAEPQNQQLNKECRYYNFIYNTCYEYIADNQNRYFGRADLSDISHGKVIAMALLAHLCEQALRVPEHREQYYQRIQSFVHELLNDKDIVETRSNDTDYLSCGSALERISEANKSILQNEGSSIKDRINGFYNDVQHMLVSLENLNLRVNQFILPLLSSQEVNVESLTELAQQEHDAPIVASRERQLLGNPVINAVFIEPTRAYEEHYKKFYDGFPYQLANPSGDYSHNYLLDRLTAEGRENLISLLKLRDKLLVLTKEFLNVYKAAKNDEIALFHQFLSLANTYLIEIDKVNKQLHTAIEQFEIHCNQVYRQGQSNGGNDKNWKRVFFNKNPISAIAEAFITVSRKINETFSAIPIDYYQAFSDIQQETKNLSERSAALFGHQLATFENGLFDQAIYGAQNLELKRQDKLLLSKLTDIAAEYDDLIAKAMSKARESLNQDDKANLDTLIKLLSYRKQVIVQAIETMNQENAQNEDTEFDDWVLVSTNNEASTIFREDQAGNFLHIIRNYLTPTPAGLKSEEKEALHAELKKYKTTAEQLAIENQQLSQRNRELEEEVQQVQKREAQALEKIDKSTKQKENNVGAITRLDIFSDHNKLKLCAFASERCAPEATQHLFNVLNNVQTLIKQARAIASAYQIEAHKHDSSFLFSHNQRGCDNARKVMRKFEQEILQQVTSQLNLLMGSPEDVTSEHLKKLAQTLDRNIVTSISLALANETFSSHKQYSFRNYLRHLHAQLVNPNGTPAIKLLRTEPRELANLSGTVANEVAQGFARNELESYEVQNIQKNCSR</sequence>
<keyword evidence="3" id="KW-1185">Reference proteome</keyword>
<dbReference type="OrthoDB" id="5652337at2"/>
<dbReference type="AlphaFoldDB" id="A0A378I0B1"/>
<reference evidence="2 3" key="1">
    <citation type="submission" date="2018-06" db="EMBL/GenBank/DDBJ databases">
        <authorList>
            <consortium name="Pathogen Informatics"/>
            <person name="Doyle S."/>
        </authorList>
    </citation>
    <scope>NUCLEOTIDE SEQUENCE [LARGE SCALE GENOMIC DNA]</scope>
    <source>
        <strain evidence="2 3">NCTC13315</strain>
    </source>
</reference>
<proteinExistence type="predicted"/>
<accession>A0A378I0B1</accession>
<feature type="coiled-coil region" evidence="1">
    <location>
        <begin position="594"/>
        <end position="649"/>
    </location>
</feature>
<dbReference type="EMBL" id="UGNV01000001">
    <property type="protein sequence ID" value="STX28412.1"/>
    <property type="molecule type" value="Genomic_DNA"/>
</dbReference>
<evidence type="ECO:0000313" key="2">
    <source>
        <dbReference type="EMBL" id="STX28412.1"/>
    </source>
</evidence>
<name>A0A378I0B1_9GAMM</name>
<protein>
    <submittedName>
        <fullName evidence="2">Uncharacterized protein</fullName>
    </submittedName>
</protein>
<gene>
    <name evidence="2" type="ORF">NCTC13315_00941</name>
</gene>
<evidence type="ECO:0000313" key="3">
    <source>
        <dbReference type="Proteomes" id="UP000254968"/>
    </source>
</evidence>
<keyword evidence="1" id="KW-0175">Coiled coil</keyword>
<dbReference type="RefSeq" id="WP_115302162.1">
    <property type="nucleotide sequence ID" value="NZ_CAAAHO010000001.1"/>
</dbReference>
<evidence type="ECO:0000256" key="1">
    <source>
        <dbReference type="SAM" id="Coils"/>
    </source>
</evidence>
<organism evidence="2 3">
    <name type="scientific">Legionella beliardensis</name>
    <dbReference type="NCBI Taxonomy" id="91822"/>
    <lineage>
        <taxon>Bacteria</taxon>
        <taxon>Pseudomonadati</taxon>
        <taxon>Pseudomonadota</taxon>
        <taxon>Gammaproteobacteria</taxon>
        <taxon>Legionellales</taxon>
        <taxon>Legionellaceae</taxon>
        <taxon>Legionella</taxon>
    </lineage>
</organism>